<gene>
    <name evidence="2" type="ORF">CDAR_31721</name>
</gene>
<feature type="signal peptide" evidence="1">
    <location>
        <begin position="1"/>
        <end position="17"/>
    </location>
</feature>
<evidence type="ECO:0008006" key="4">
    <source>
        <dbReference type="Google" id="ProtNLM"/>
    </source>
</evidence>
<evidence type="ECO:0000256" key="1">
    <source>
        <dbReference type="SAM" id="SignalP"/>
    </source>
</evidence>
<sequence length="104" mass="11862">MPGCVVSFLIVVFGVLAHYREIECTSSQNLHNLLRHPHYADKHQHSLKQLLSYRRFALARRRSEEPCSKQLTHACWTLAEAVSRAIAQCVHPDPQAASLCVERQ</sequence>
<accession>A0AAV4NRC3</accession>
<comment type="caution">
    <text evidence="2">The sequence shown here is derived from an EMBL/GenBank/DDBJ whole genome shotgun (WGS) entry which is preliminary data.</text>
</comment>
<name>A0AAV4NRC3_9ARAC</name>
<dbReference type="EMBL" id="BPLQ01001987">
    <property type="protein sequence ID" value="GIX87316.1"/>
    <property type="molecule type" value="Genomic_DNA"/>
</dbReference>
<evidence type="ECO:0000313" key="2">
    <source>
        <dbReference type="EMBL" id="GIX87316.1"/>
    </source>
</evidence>
<reference evidence="2 3" key="1">
    <citation type="submission" date="2021-06" db="EMBL/GenBank/DDBJ databases">
        <title>Caerostris darwini draft genome.</title>
        <authorList>
            <person name="Kono N."/>
            <person name="Arakawa K."/>
        </authorList>
    </citation>
    <scope>NUCLEOTIDE SEQUENCE [LARGE SCALE GENOMIC DNA]</scope>
</reference>
<keyword evidence="3" id="KW-1185">Reference proteome</keyword>
<feature type="chain" id="PRO_5043775052" description="Secreted protein" evidence="1">
    <location>
        <begin position="18"/>
        <end position="104"/>
    </location>
</feature>
<proteinExistence type="predicted"/>
<dbReference type="Proteomes" id="UP001054837">
    <property type="component" value="Unassembled WGS sequence"/>
</dbReference>
<keyword evidence="1" id="KW-0732">Signal</keyword>
<evidence type="ECO:0000313" key="3">
    <source>
        <dbReference type="Proteomes" id="UP001054837"/>
    </source>
</evidence>
<organism evidence="2 3">
    <name type="scientific">Caerostris darwini</name>
    <dbReference type="NCBI Taxonomy" id="1538125"/>
    <lineage>
        <taxon>Eukaryota</taxon>
        <taxon>Metazoa</taxon>
        <taxon>Ecdysozoa</taxon>
        <taxon>Arthropoda</taxon>
        <taxon>Chelicerata</taxon>
        <taxon>Arachnida</taxon>
        <taxon>Araneae</taxon>
        <taxon>Araneomorphae</taxon>
        <taxon>Entelegynae</taxon>
        <taxon>Araneoidea</taxon>
        <taxon>Araneidae</taxon>
        <taxon>Caerostris</taxon>
    </lineage>
</organism>
<protein>
    <recommendedName>
        <fullName evidence="4">Secreted protein</fullName>
    </recommendedName>
</protein>
<dbReference type="AlphaFoldDB" id="A0AAV4NRC3"/>